<feature type="chain" id="PRO_5019158539" evidence="1">
    <location>
        <begin position="32"/>
        <end position="242"/>
    </location>
</feature>
<dbReference type="AlphaFoldDB" id="A0A418XY17"/>
<keyword evidence="1" id="KW-0732">Signal</keyword>
<feature type="signal peptide" evidence="1">
    <location>
        <begin position="1"/>
        <end position="31"/>
    </location>
</feature>
<proteinExistence type="predicted"/>
<dbReference type="Proteomes" id="UP000283734">
    <property type="component" value="Unassembled WGS sequence"/>
</dbReference>
<protein>
    <submittedName>
        <fullName evidence="2">Uncharacterized protein</fullName>
    </submittedName>
</protein>
<dbReference type="EMBL" id="QYYA01000002">
    <property type="protein sequence ID" value="RJG17922.1"/>
    <property type="molecule type" value="Genomic_DNA"/>
</dbReference>
<gene>
    <name evidence="2" type="ORF">D4A39_05365</name>
</gene>
<evidence type="ECO:0000313" key="3">
    <source>
        <dbReference type="Proteomes" id="UP000283734"/>
    </source>
</evidence>
<evidence type="ECO:0000256" key="1">
    <source>
        <dbReference type="SAM" id="SignalP"/>
    </source>
</evidence>
<keyword evidence="3" id="KW-1185">Reference proteome</keyword>
<name>A0A418XY17_9GAMM</name>
<reference evidence="2 3" key="1">
    <citation type="submission" date="2018-09" db="EMBL/GenBank/DDBJ databases">
        <title>Alcanivorax profundi sp. nov., isolated from 1000 m-depth seawater of the Mariana Trench.</title>
        <authorList>
            <person name="Liu J."/>
        </authorList>
    </citation>
    <scope>NUCLEOTIDE SEQUENCE [LARGE SCALE GENOMIC DNA]</scope>
    <source>
        <strain evidence="2 3">MTEO17</strain>
    </source>
</reference>
<organism evidence="2 3">
    <name type="scientific">Alcanivorax profundi</name>
    <dbReference type="NCBI Taxonomy" id="2338368"/>
    <lineage>
        <taxon>Bacteria</taxon>
        <taxon>Pseudomonadati</taxon>
        <taxon>Pseudomonadota</taxon>
        <taxon>Gammaproteobacteria</taxon>
        <taxon>Oceanospirillales</taxon>
        <taxon>Alcanivoracaceae</taxon>
        <taxon>Alcanivorax</taxon>
    </lineage>
</organism>
<comment type="caution">
    <text evidence="2">The sequence shown here is derived from an EMBL/GenBank/DDBJ whole genome shotgun (WGS) entry which is preliminary data.</text>
</comment>
<evidence type="ECO:0000313" key="2">
    <source>
        <dbReference type="EMBL" id="RJG17922.1"/>
    </source>
</evidence>
<sequence>MKQGCVANGRVTMKKTIGIALLLVLSPLAQAQCLQPAAGSVIHARYDVYNGTQRYSVDFYRGDDRVAWQRGDVISAWSQQDDQVSLLRVFPQYQRTIWYPAGDLRALGKSSEWGAVTGWPVPQENGYQRVSDQVAVVQGCEAGEFENAEGARVLWLETAGLPARIAENDTVWQLVSLEQVAESDTFARWSAWQSTDFADVGDNEADPFLRRMIALGFVEHGASGFYQADGTPMQAPAHSHAH</sequence>
<accession>A0A418XY17</accession>